<dbReference type="EMBL" id="BARV01016256">
    <property type="protein sequence ID" value="GAI24875.1"/>
    <property type="molecule type" value="Genomic_DNA"/>
</dbReference>
<dbReference type="PANTHER" id="PTHR43584:SF8">
    <property type="entry name" value="N-ACETYLMURAMATE ALPHA-1-PHOSPHATE URIDYLYLTRANSFERASE"/>
    <property type="match status" value="1"/>
</dbReference>
<name>X1NDJ6_9ZZZZ</name>
<dbReference type="GO" id="GO:0016779">
    <property type="term" value="F:nucleotidyltransferase activity"/>
    <property type="evidence" value="ECO:0007669"/>
    <property type="project" value="UniProtKB-KW"/>
</dbReference>
<evidence type="ECO:0000313" key="4">
    <source>
        <dbReference type="EMBL" id="GAI24875.1"/>
    </source>
</evidence>
<organism evidence="4">
    <name type="scientific">marine sediment metagenome</name>
    <dbReference type="NCBI Taxonomy" id="412755"/>
    <lineage>
        <taxon>unclassified sequences</taxon>
        <taxon>metagenomes</taxon>
        <taxon>ecological metagenomes</taxon>
    </lineage>
</organism>
<protein>
    <recommendedName>
        <fullName evidence="3">MobA-like NTP transferase domain-containing protein</fullName>
    </recommendedName>
</protein>
<sequence length="169" mass="18765">MRAIILAAGYGSRMYPMVQDIPKCLLTIKGETFLARQLRILTTCGINDILVVTGFHHEKIVALYGEEVSIRYNPHYEITGNIFSLWVARDLLNDDVIVMNSDIIFTDEPIRALVADDNPYCLIIDRISLDAEAQKVKSVGNVIVEVGKSIPVEEAYGEAIGIAKIKKEG</sequence>
<dbReference type="CDD" id="cd02523">
    <property type="entry name" value="PC_cytidylyltransferase"/>
    <property type="match status" value="1"/>
</dbReference>
<dbReference type="SUPFAM" id="SSF53448">
    <property type="entry name" value="Nucleotide-diphospho-sugar transferases"/>
    <property type="match status" value="1"/>
</dbReference>
<feature type="non-terminal residue" evidence="4">
    <location>
        <position position="169"/>
    </location>
</feature>
<dbReference type="Pfam" id="PF12804">
    <property type="entry name" value="NTP_transf_3"/>
    <property type="match status" value="1"/>
</dbReference>
<dbReference type="Gene3D" id="3.90.550.10">
    <property type="entry name" value="Spore Coat Polysaccharide Biosynthesis Protein SpsA, Chain A"/>
    <property type="match status" value="1"/>
</dbReference>
<feature type="domain" description="MobA-like NTP transferase" evidence="3">
    <location>
        <begin position="3"/>
        <end position="115"/>
    </location>
</feature>
<evidence type="ECO:0000259" key="3">
    <source>
        <dbReference type="Pfam" id="PF12804"/>
    </source>
</evidence>
<keyword evidence="2" id="KW-0548">Nucleotidyltransferase</keyword>
<gene>
    <name evidence="4" type="ORF">S06H3_27939</name>
</gene>
<keyword evidence="1" id="KW-0808">Transferase</keyword>
<reference evidence="4" key="1">
    <citation type="journal article" date="2014" name="Front. Microbiol.">
        <title>High frequency of phylogenetically diverse reductive dehalogenase-homologous genes in deep subseafloor sedimentary metagenomes.</title>
        <authorList>
            <person name="Kawai M."/>
            <person name="Futagami T."/>
            <person name="Toyoda A."/>
            <person name="Takaki Y."/>
            <person name="Nishi S."/>
            <person name="Hori S."/>
            <person name="Arai W."/>
            <person name="Tsubouchi T."/>
            <person name="Morono Y."/>
            <person name="Uchiyama I."/>
            <person name="Ito T."/>
            <person name="Fujiyama A."/>
            <person name="Inagaki F."/>
            <person name="Takami H."/>
        </authorList>
    </citation>
    <scope>NUCLEOTIDE SEQUENCE</scope>
    <source>
        <strain evidence="4">Expedition CK06-06</strain>
    </source>
</reference>
<proteinExistence type="predicted"/>
<dbReference type="AlphaFoldDB" id="X1NDJ6"/>
<evidence type="ECO:0000256" key="1">
    <source>
        <dbReference type="ARBA" id="ARBA00022679"/>
    </source>
</evidence>
<comment type="caution">
    <text evidence="4">The sequence shown here is derived from an EMBL/GenBank/DDBJ whole genome shotgun (WGS) entry which is preliminary data.</text>
</comment>
<dbReference type="InterPro" id="IPR050065">
    <property type="entry name" value="GlmU-like"/>
</dbReference>
<dbReference type="PANTHER" id="PTHR43584">
    <property type="entry name" value="NUCLEOTIDYL TRANSFERASE"/>
    <property type="match status" value="1"/>
</dbReference>
<evidence type="ECO:0000256" key="2">
    <source>
        <dbReference type="ARBA" id="ARBA00022695"/>
    </source>
</evidence>
<accession>X1NDJ6</accession>
<dbReference type="InterPro" id="IPR025877">
    <property type="entry name" value="MobA-like_NTP_Trfase"/>
</dbReference>
<dbReference type="InterPro" id="IPR029044">
    <property type="entry name" value="Nucleotide-diphossugar_trans"/>
</dbReference>